<reference evidence="3" key="1">
    <citation type="submission" date="2016-06" db="UniProtKB">
        <authorList>
            <consortium name="WormBaseParasite"/>
        </authorList>
    </citation>
    <scope>IDENTIFICATION</scope>
</reference>
<dbReference type="OrthoDB" id="6283309at2759"/>
<organism evidence="3">
    <name type="scientific">Echinostoma caproni</name>
    <dbReference type="NCBI Taxonomy" id="27848"/>
    <lineage>
        <taxon>Eukaryota</taxon>
        <taxon>Metazoa</taxon>
        <taxon>Spiralia</taxon>
        <taxon>Lophotrochozoa</taxon>
        <taxon>Platyhelminthes</taxon>
        <taxon>Trematoda</taxon>
        <taxon>Digenea</taxon>
        <taxon>Plagiorchiida</taxon>
        <taxon>Echinostomata</taxon>
        <taxon>Echinostomatoidea</taxon>
        <taxon>Echinostomatidae</taxon>
        <taxon>Echinostoma</taxon>
    </lineage>
</organism>
<evidence type="ECO:0000313" key="3">
    <source>
        <dbReference type="WBParaSite" id="ECPE_0001780601-mRNA-1"/>
    </source>
</evidence>
<accession>A0A183BEX6</accession>
<evidence type="ECO:0000313" key="2">
    <source>
        <dbReference type="Proteomes" id="UP000272942"/>
    </source>
</evidence>
<dbReference type="AlphaFoldDB" id="A0A183BEX6"/>
<dbReference type="Proteomes" id="UP000272942">
    <property type="component" value="Unassembled WGS sequence"/>
</dbReference>
<dbReference type="WBParaSite" id="ECPE_0001780601-mRNA-1">
    <property type="protein sequence ID" value="ECPE_0001780601-mRNA-1"/>
    <property type="gene ID" value="ECPE_0001780601"/>
</dbReference>
<protein>
    <submittedName>
        <fullName evidence="1 3">Uncharacterized protein</fullName>
    </submittedName>
</protein>
<proteinExistence type="predicted"/>
<evidence type="ECO:0000313" key="1">
    <source>
        <dbReference type="EMBL" id="VDP95070.1"/>
    </source>
</evidence>
<name>A0A183BEX6_9TREM</name>
<sequence length="164" mass="18924">MSNRFNRCSQSIQTNSSLNPNVHQLPTPHLYYAVVYCVFDRRYLRTVVVNLPDWYKSALFNELYYLTDGGTVWLDPIEVEGIESEEESTIPIDAVRAYRTDCLLDPNNLTGRKASIQNSGGKKTEDAMQMAWKYRQKIGREMGLFGYLEEVRLVRAYTRARALA</sequence>
<gene>
    <name evidence="1" type="ORF">ECPE_LOCUS17761</name>
</gene>
<reference evidence="1 2" key="2">
    <citation type="submission" date="2018-11" db="EMBL/GenBank/DDBJ databases">
        <authorList>
            <consortium name="Pathogen Informatics"/>
        </authorList>
    </citation>
    <scope>NUCLEOTIDE SEQUENCE [LARGE SCALE GENOMIC DNA]</scope>
    <source>
        <strain evidence="1 2">Egypt</strain>
    </source>
</reference>
<dbReference type="EMBL" id="UZAN01071370">
    <property type="protein sequence ID" value="VDP95070.1"/>
    <property type="molecule type" value="Genomic_DNA"/>
</dbReference>
<keyword evidence="2" id="KW-1185">Reference proteome</keyword>